<proteinExistence type="predicted"/>
<name>A0A271J2R7_9BACT</name>
<dbReference type="GO" id="GO:0016747">
    <property type="term" value="F:acyltransferase activity, transferring groups other than amino-acyl groups"/>
    <property type="evidence" value="ECO:0007669"/>
    <property type="project" value="InterPro"/>
</dbReference>
<evidence type="ECO:0000313" key="5">
    <source>
        <dbReference type="Proteomes" id="UP000216339"/>
    </source>
</evidence>
<keyword evidence="5" id="KW-1185">Reference proteome</keyword>
<evidence type="ECO:0000313" key="4">
    <source>
        <dbReference type="EMBL" id="PAP77816.1"/>
    </source>
</evidence>
<dbReference type="PANTHER" id="PTHR43877:SF2">
    <property type="entry name" value="AMINOALKYLPHOSPHONATE N-ACETYLTRANSFERASE-RELATED"/>
    <property type="match status" value="1"/>
</dbReference>
<dbReference type="EMBL" id="MQWD01000001">
    <property type="protein sequence ID" value="PAP77816.1"/>
    <property type="molecule type" value="Genomic_DNA"/>
</dbReference>
<dbReference type="Proteomes" id="UP000216339">
    <property type="component" value="Unassembled WGS sequence"/>
</dbReference>
<dbReference type="InterPro" id="IPR016181">
    <property type="entry name" value="Acyl_CoA_acyltransferase"/>
</dbReference>
<evidence type="ECO:0000259" key="3">
    <source>
        <dbReference type="PROSITE" id="PS51186"/>
    </source>
</evidence>
<dbReference type="PROSITE" id="PS51186">
    <property type="entry name" value="GNAT"/>
    <property type="match status" value="1"/>
</dbReference>
<feature type="domain" description="N-acetyltransferase" evidence="3">
    <location>
        <begin position="175"/>
        <end position="329"/>
    </location>
</feature>
<keyword evidence="2" id="KW-0012">Acyltransferase</keyword>
<reference evidence="4 5" key="1">
    <citation type="submission" date="2016-11" db="EMBL/GenBank/DDBJ databases">
        <title>Study of marine rhodopsin-containing bacteria.</title>
        <authorList>
            <person name="Yoshizawa S."/>
            <person name="Kumagai Y."/>
            <person name="Kogure K."/>
        </authorList>
    </citation>
    <scope>NUCLEOTIDE SEQUENCE [LARGE SCALE GENOMIC DNA]</scope>
    <source>
        <strain evidence="4 5">SAORIC-28</strain>
    </source>
</reference>
<dbReference type="InterPro" id="IPR050832">
    <property type="entry name" value="Bact_Acetyltransf"/>
</dbReference>
<protein>
    <recommendedName>
        <fullName evidence="3">N-acetyltransferase domain-containing protein</fullName>
    </recommendedName>
</protein>
<keyword evidence="1" id="KW-0808">Transferase</keyword>
<sequence length="329" mass="34949">MTAGVYARLDLAGLDGTPDPSAYALTRPDDVLGLVSDETVVASCALWWTEPLHIDGENVRIGRVGHVDWATEADGVVLLEAALDRLRAEGVGHVVGPIDGSTWFGYRVVTDAAPGGGEPSPPFALEPWPPPVVAAAFGAVGFAPVARYLSSRVDALPDESARLGAEVDTLVEGGVTLRPFRAEEAEAELRALHPLLLEAFAENPYYAPLDVARFLALYRPLVARVDPDLVLIAEAEGWPVGVVLAFPDGAQAARGEAVETIIVKTLAVAPEARGRGLGGTLVRAVQEAARAKGFRSAIHALMHTANDSVRISRRLGRPIRRYALLGREL</sequence>
<dbReference type="CDD" id="cd04301">
    <property type="entry name" value="NAT_SF"/>
    <property type="match status" value="1"/>
</dbReference>
<accession>A0A271J2R7</accession>
<dbReference type="PANTHER" id="PTHR43877">
    <property type="entry name" value="AMINOALKYLPHOSPHONATE N-ACETYLTRANSFERASE-RELATED-RELATED"/>
    <property type="match status" value="1"/>
</dbReference>
<organism evidence="4 5">
    <name type="scientific">Rubrivirga marina</name>
    <dbReference type="NCBI Taxonomy" id="1196024"/>
    <lineage>
        <taxon>Bacteria</taxon>
        <taxon>Pseudomonadati</taxon>
        <taxon>Rhodothermota</taxon>
        <taxon>Rhodothermia</taxon>
        <taxon>Rhodothermales</taxon>
        <taxon>Rubricoccaceae</taxon>
        <taxon>Rubrivirga</taxon>
    </lineage>
</organism>
<dbReference type="Gene3D" id="3.40.630.30">
    <property type="match status" value="1"/>
</dbReference>
<dbReference type="RefSeq" id="WP_095511487.1">
    <property type="nucleotide sequence ID" value="NZ_MQWD01000001.1"/>
</dbReference>
<dbReference type="SUPFAM" id="SSF55729">
    <property type="entry name" value="Acyl-CoA N-acyltransferases (Nat)"/>
    <property type="match status" value="1"/>
</dbReference>
<gene>
    <name evidence="4" type="ORF">BSZ37_15885</name>
</gene>
<dbReference type="Pfam" id="PF00583">
    <property type="entry name" value="Acetyltransf_1"/>
    <property type="match status" value="1"/>
</dbReference>
<dbReference type="InterPro" id="IPR000182">
    <property type="entry name" value="GNAT_dom"/>
</dbReference>
<comment type="caution">
    <text evidence="4">The sequence shown here is derived from an EMBL/GenBank/DDBJ whole genome shotgun (WGS) entry which is preliminary data.</text>
</comment>
<evidence type="ECO:0000256" key="1">
    <source>
        <dbReference type="ARBA" id="ARBA00022679"/>
    </source>
</evidence>
<evidence type="ECO:0000256" key="2">
    <source>
        <dbReference type="ARBA" id="ARBA00023315"/>
    </source>
</evidence>
<dbReference type="OrthoDB" id="62581at2"/>
<dbReference type="AlphaFoldDB" id="A0A271J2R7"/>